<dbReference type="Pfam" id="PF14321">
    <property type="entry name" value="DUF4382"/>
    <property type="match status" value="1"/>
</dbReference>
<dbReference type="EMBL" id="JACGLS010000004">
    <property type="protein sequence ID" value="MBA6156674.1"/>
    <property type="molecule type" value="Genomic_DNA"/>
</dbReference>
<organism evidence="3 4">
    <name type="scientific">Tenacibaculum pelagium</name>
    <dbReference type="NCBI Taxonomy" id="2759527"/>
    <lineage>
        <taxon>Bacteria</taxon>
        <taxon>Pseudomonadati</taxon>
        <taxon>Bacteroidota</taxon>
        <taxon>Flavobacteriia</taxon>
        <taxon>Flavobacteriales</taxon>
        <taxon>Flavobacteriaceae</taxon>
        <taxon>Tenacibaculum</taxon>
    </lineage>
</organism>
<evidence type="ECO:0000259" key="2">
    <source>
        <dbReference type="Pfam" id="PF14321"/>
    </source>
</evidence>
<sequence length="263" mass="28321">MHNKKSNIMKKHILFLFALTTIFAAFVSCSSDDPKTSQVAVRLVDAPGDYEEVNIDVADVMINRENGWESLGNITPQVYDILKLTGGVDALLVDTEIPSGKINQIRLVLGENNTLVKDGKSYPLDTPSAQQSGLKLNVHQDLVGGVKYTFILDFMVDKSIVEKGNGTYSLKPTIRVTTEALSGAISGKVTPFNYQVEVIAVSATESISTFTNADGAFMLHGVPVGTYQVTFTPDAASGLSEKTINDVNSVLGENTNMGAIELE</sequence>
<evidence type="ECO:0000313" key="3">
    <source>
        <dbReference type="EMBL" id="MBA6156674.1"/>
    </source>
</evidence>
<dbReference type="InterPro" id="IPR025491">
    <property type="entry name" value="DUF4382"/>
</dbReference>
<dbReference type="SUPFAM" id="SSF49452">
    <property type="entry name" value="Starch-binding domain-like"/>
    <property type="match status" value="1"/>
</dbReference>
<protein>
    <submittedName>
        <fullName evidence="3">DUF4382 domain-containing protein</fullName>
    </submittedName>
</protein>
<evidence type="ECO:0000256" key="1">
    <source>
        <dbReference type="SAM" id="SignalP"/>
    </source>
</evidence>
<dbReference type="AlphaFoldDB" id="A0A839ARA9"/>
<dbReference type="InterPro" id="IPR013784">
    <property type="entry name" value="Carb-bd-like_fold"/>
</dbReference>
<feature type="domain" description="DUF4382" evidence="2">
    <location>
        <begin position="36"/>
        <end position="172"/>
    </location>
</feature>
<keyword evidence="1" id="KW-0732">Signal</keyword>
<evidence type="ECO:0000313" key="4">
    <source>
        <dbReference type="Proteomes" id="UP000563906"/>
    </source>
</evidence>
<keyword evidence="4" id="KW-1185">Reference proteome</keyword>
<feature type="chain" id="PRO_5032635587" evidence="1">
    <location>
        <begin position="28"/>
        <end position="263"/>
    </location>
</feature>
<name>A0A839ARA9_9FLAO</name>
<feature type="signal peptide" evidence="1">
    <location>
        <begin position="1"/>
        <end position="27"/>
    </location>
</feature>
<dbReference type="GO" id="GO:0030246">
    <property type="term" value="F:carbohydrate binding"/>
    <property type="evidence" value="ECO:0007669"/>
    <property type="project" value="InterPro"/>
</dbReference>
<comment type="caution">
    <text evidence="3">The sequence shown here is derived from an EMBL/GenBank/DDBJ whole genome shotgun (WGS) entry which is preliminary data.</text>
</comment>
<reference evidence="3 4" key="1">
    <citation type="submission" date="2020-07" db="EMBL/GenBank/DDBJ databases">
        <title>Bacterium isolated from marine sediment.</title>
        <authorList>
            <person name="Shang D."/>
            <person name="Du Z.-J."/>
        </authorList>
    </citation>
    <scope>NUCLEOTIDE SEQUENCE [LARGE SCALE GENOMIC DNA]</scope>
    <source>
        <strain evidence="3 4">S7007</strain>
    </source>
</reference>
<accession>A0A839ARA9</accession>
<dbReference type="Proteomes" id="UP000563906">
    <property type="component" value="Unassembled WGS sequence"/>
</dbReference>
<gene>
    <name evidence="3" type="ORF">H3Z83_09130</name>
</gene>
<proteinExistence type="predicted"/>
<dbReference type="PROSITE" id="PS51257">
    <property type="entry name" value="PROKAR_LIPOPROTEIN"/>
    <property type="match status" value="1"/>
</dbReference>
<dbReference type="Gene3D" id="2.60.40.1120">
    <property type="entry name" value="Carboxypeptidase-like, regulatory domain"/>
    <property type="match status" value="1"/>
</dbReference>